<protein>
    <submittedName>
        <fullName evidence="1">Uncharacterized protein</fullName>
    </submittedName>
</protein>
<gene>
    <name evidence="1" type="ORF">L9F63_024544</name>
</gene>
<keyword evidence="2" id="KW-1185">Reference proteome</keyword>
<sequence>IGSAKLPLRKQTDHPTSCSMTPCISLAFQTRKNCEAPFVATLPSVNNCAYSLNG</sequence>
<reference evidence="1" key="1">
    <citation type="journal article" date="2023" name="IScience">
        <title>Live-bearing cockroach genome reveals convergent evolutionary mechanisms linked to viviparity in insects and beyond.</title>
        <authorList>
            <person name="Fouks B."/>
            <person name="Harrison M.C."/>
            <person name="Mikhailova A.A."/>
            <person name="Marchal E."/>
            <person name="English S."/>
            <person name="Carruthers M."/>
            <person name="Jennings E.C."/>
            <person name="Chiamaka E.L."/>
            <person name="Frigard R.A."/>
            <person name="Pippel M."/>
            <person name="Attardo G.M."/>
            <person name="Benoit J.B."/>
            <person name="Bornberg-Bauer E."/>
            <person name="Tobe S.S."/>
        </authorList>
    </citation>
    <scope>NUCLEOTIDE SEQUENCE</scope>
    <source>
        <strain evidence="1">Stay&amp;Tobe</strain>
    </source>
</reference>
<proteinExistence type="predicted"/>
<comment type="caution">
    <text evidence="1">The sequence shown here is derived from an EMBL/GenBank/DDBJ whole genome shotgun (WGS) entry which is preliminary data.</text>
</comment>
<evidence type="ECO:0000313" key="1">
    <source>
        <dbReference type="EMBL" id="KAJ9579347.1"/>
    </source>
</evidence>
<dbReference type="EMBL" id="JASPKZ010008486">
    <property type="protein sequence ID" value="KAJ9579347.1"/>
    <property type="molecule type" value="Genomic_DNA"/>
</dbReference>
<accession>A0AAD7ZFS7</accession>
<name>A0AAD7ZFS7_DIPPU</name>
<feature type="non-terminal residue" evidence="1">
    <location>
        <position position="1"/>
    </location>
</feature>
<reference evidence="1" key="2">
    <citation type="submission" date="2023-05" db="EMBL/GenBank/DDBJ databases">
        <authorList>
            <person name="Fouks B."/>
        </authorList>
    </citation>
    <scope>NUCLEOTIDE SEQUENCE</scope>
    <source>
        <strain evidence="1">Stay&amp;Tobe</strain>
        <tissue evidence="1">Testes</tissue>
    </source>
</reference>
<dbReference type="AlphaFoldDB" id="A0AAD7ZFS7"/>
<organism evidence="1 2">
    <name type="scientific">Diploptera punctata</name>
    <name type="common">Pacific beetle cockroach</name>
    <dbReference type="NCBI Taxonomy" id="6984"/>
    <lineage>
        <taxon>Eukaryota</taxon>
        <taxon>Metazoa</taxon>
        <taxon>Ecdysozoa</taxon>
        <taxon>Arthropoda</taxon>
        <taxon>Hexapoda</taxon>
        <taxon>Insecta</taxon>
        <taxon>Pterygota</taxon>
        <taxon>Neoptera</taxon>
        <taxon>Polyneoptera</taxon>
        <taxon>Dictyoptera</taxon>
        <taxon>Blattodea</taxon>
        <taxon>Blaberoidea</taxon>
        <taxon>Blaberidae</taxon>
        <taxon>Diplopterinae</taxon>
        <taxon>Diploptera</taxon>
    </lineage>
</organism>
<dbReference type="Proteomes" id="UP001233999">
    <property type="component" value="Unassembled WGS sequence"/>
</dbReference>
<feature type="non-terminal residue" evidence="1">
    <location>
        <position position="54"/>
    </location>
</feature>
<evidence type="ECO:0000313" key="2">
    <source>
        <dbReference type="Proteomes" id="UP001233999"/>
    </source>
</evidence>